<dbReference type="PANTHER" id="PTHR11596:SF5">
    <property type="entry name" value="ALKALINE PHOSPHATASE"/>
    <property type="match status" value="1"/>
</dbReference>
<evidence type="ECO:0000256" key="1">
    <source>
        <dbReference type="ARBA" id="ARBA00022553"/>
    </source>
</evidence>
<dbReference type="PANTHER" id="PTHR11596">
    <property type="entry name" value="ALKALINE PHOSPHATASE"/>
    <property type="match status" value="1"/>
</dbReference>
<keyword evidence="5" id="KW-1185">Reference proteome</keyword>
<dbReference type="EMBL" id="BAABDM010000004">
    <property type="protein sequence ID" value="GAA4098357.1"/>
    <property type="molecule type" value="Genomic_DNA"/>
</dbReference>
<dbReference type="Proteomes" id="UP001500392">
    <property type="component" value="Unassembled WGS sequence"/>
</dbReference>
<evidence type="ECO:0000313" key="5">
    <source>
        <dbReference type="Proteomes" id="UP001500392"/>
    </source>
</evidence>
<feature type="chain" id="PRO_5045038551" evidence="3">
    <location>
        <begin position="23"/>
        <end position="555"/>
    </location>
</feature>
<dbReference type="Pfam" id="PF00245">
    <property type="entry name" value="Alk_phosphatase"/>
    <property type="match status" value="1"/>
</dbReference>
<dbReference type="RefSeq" id="WP_344936268.1">
    <property type="nucleotide sequence ID" value="NZ_BAABDM010000004.1"/>
</dbReference>
<protein>
    <submittedName>
        <fullName evidence="4">Alkaline phosphatase</fullName>
    </submittedName>
</protein>
<keyword evidence="3" id="KW-0732">Signal</keyword>
<name>A0ABP7WW89_9GAMM</name>
<dbReference type="Gene3D" id="3.40.720.10">
    <property type="entry name" value="Alkaline Phosphatase, subunit A"/>
    <property type="match status" value="1"/>
</dbReference>
<evidence type="ECO:0000313" key="4">
    <source>
        <dbReference type="EMBL" id="GAA4098357.1"/>
    </source>
</evidence>
<reference evidence="5" key="1">
    <citation type="journal article" date="2019" name="Int. J. Syst. Evol. Microbiol.">
        <title>The Global Catalogue of Microorganisms (GCM) 10K type strain sequencing project: providing services to taxonomists for standard genome sequencing and annotation.</title>
        <authorList>
            <consortium name="The Broad Institute Genomics Platform"/>
            <consortium name="The Broad Institute Genome Sequencing Center for Infectious Disease"/>
            <person name="Wu L."/>
            <person name="Ma J."/>
        </authorList>
    </citation>
    <scope>NUCLEOTIDE SEQUENCE [LARGE SCALE GENOMIC DNA]</scope>
    <source>
        <strain evidence="5">JCM 17304</strain>
    </source>
</reference>
<dbReference type="InterPro" id="IPR001952">
    <property type="entry name" value="Alkaline_phosphatase"/>
</dbReference>
<keyword evidence="1" id="KW-0597">Phosphoprotein</keyword>
<sequence length="555" mass="58776">MARKKISLTLCLAAGLSALSIAGCNQTSTPELATPDTSQHEAPLDKFQDTPLFANTLNNQWYRDAANTVRQKRLGTAERGKARNVILFLGDGMSIATVTAARILAGQRAGLAGEEHVLSFERFPYLGLAKTYNVDSQTPDSAGTMTAIVSGIKTNAGLLGADENVIAGDCQSLAGNEIFSALELAELAGKATGIVSTARITHATPAANYAKSADRDWEDDSDLPDSAKAGGCEDIASQLIHFEKNLAARVPGAKTDGIEVVLGGGRRGFISKTDPSGNGRRKDGQNLISQWQQQYPNGHYLVNSGDLQALGPESSAPILGLFNPSHMNYDADRDSSAAGEPSLREMTAIAIKRLSQNPEGYFLMVEGGRIDHAHHAGNAFNALNETIAFADAIATAVTLSQHDDTLIIVTADHGHAFGMSGYPKRGNPILGKVVTLGNDSPALAADGMPYTTVGYRNGRGFQNLGEDKNADNGYLQEIHAGRSDLEKIDTQASGFHQEALIPLSAETHSGEDVSIYALGPGAALISGNNEQNLIFHVINYALNLLEPISEISLSK</sequence>
<dbReference type="SUPFAM" id="SSF53649">
    <property type="entry name" value="Alkaline phosphatase-like"/>
    <property type="match status" value="1"/>
</dbReference>
<dbReference type="SMART" id="SM00098">
    <property type="entry name" value="alkPPc"/>
    <property type="match status" value="1"/>
</dbReference>
<proteinExistence type="inferred from homology"/>
<organism evidence="4 5">
    <name type="scientific">Zhongshania borealis</name>
    <dbReference type="NCBI Taxonomy" id="889488"/>
    <lineage>
        <taxon>Bacteria</taxon>
        <taxon>Pseudomonadati</taxon>
        <taxon>Pseudomonadota</taxon>
        <taxon>Gammaproteobacteria</taxon>
        <taxon>Cellvibrionales</taxon>
        <taxon>Spongiibacteraceae</taxon>
        <taxon>Zhongshania</taxon>
    </lineage>
</organism>
<dbReference type="InterPro" id="IPR017850">
    <property type="entry name" value="Alkaline_phosphatase_core_sf"/>
</dbReference>
<gene>
    <name evidence="4" type="ORF">GCM10022414_24090</name>
</gene>
<feature type="signal peptide" evidence="3">
    <location>
        <begin position="1"/>
        <end position="22"/>
    </location>
</feature>
<evidence type="ECO:0000256" key="3">
    <source>
        <dbReference type="SAM" id="SignalP"/>
    </source>
</evidence>
<accession>A0ABP7WW89</accession>
<dbReference type="PRINTS" id="PR00113">
    <property type="entry name" value="ALKPHPHTASE"/>
</dbReference>
<comment type="caution">
    <text evidence="4">The sequence shown here is derived from an EMBL/GenBank/DDBJ whole genome shotgun (WGS) entry which is preliminary data.</text>
</comment>
<dbReference type="CDD" id="cd16012">
    <property type="entry name" value="ALP"/>
    <property type="match status" value="1"/>
</dbReference>
<dbReference type="PROSITE" id="PS51257">
    <property type="entry name" value="PROKAR_LIPOPROTEIN"/>
    <property type="match status" value="1"/>
</dbReference>
<evidence type="ECO:0000256" key="2">
    <source>
        <dbReference type="RuleBase" id="RU003946"/>
    </source>
</evidence>
<comment type="similarity">
    <text evidence="2">Belongs to the alkaline phosphatase family.</text>
</comment>